<comment type="caution">
    <text evidence="1">The sequence shown here is derived from an EMBL/GenBank/DDBJ whole genome shotgun (WGS) entry which is preliminary data.</text>
</comment>
<sequence>MEIPQRSGGITTESGNMDRKNAGSFASKKLYLIYILYVFL</sequence>
<gene>
    <name evidence="1" type="ORF">FLJC2902T_24100</name>
</gene>
<dbReference type="EMBL" id="AVGG01000017">
    <property type="protein sequence ID" value="ESU27068.1"/>
    <property type="molecule type" value="Genomic_DNA"/>
</dbReference>
<keyword evidence="2" id="KW-1185">Reference proteome</keyword>
<evidence type="ECO:0000313" key="2">
    <source>
        <dbReference type="Proteomes" id="UP000018004"/>
    </source>
</evidence>
<proteinExistence type="predicted"/>
<dbReference type="Proteomes" id="UP000018004">
    <property type="component" value="Unassembled WGS sequence"/>
</dbReference>
<dbReference type="PATRIC" id="fig|1341181.4.peg.2371"/>
<protein>
    <submittedName>
        <fullName evidence="1">Uncharacterized protein</fullName>
    </submittedName>
</protein>
<reference evidence="1 2" key="1">
    <citation type="submission" date="2013-08" db="EMBL/GenBank/DDBJ databases">
        <title>Flavobacterium limnosediminis JC2902 genome sequencing.</title>
        <authorList>
            <person name="Lee K."/>
            <person name="Yi H."/>
            <person name="Park S."/>
            <person name="Chun J."/>
        </authorList>
    </citation>
    <scope>NUCLEOTIDE SEQUENCE [LARGE SCALE GENOMIC DNA]</scope>
    <source>
        <strain evidence="1 2">JC2902</strain>
    </source>
</reference>
<dbReference type="AlphaFoldDB" id="V6SK29"/>
<name>V6SK29_9FLAO</name>
<evidence type="ECO:0000313" key="1">
    <source>
        <dbReference type="EMBL" id="ESU27068.1"/>
    </source>
</evidence>
<dbReference type="STRING" id="1341181.FLJC2902T_24100"/>
<organism evidence="1 2">
    <name type="scientific">Flavobacterium limnosediminis JC2902</name>
    <dbReference type="NCBI Taxonomy" id="1341181"/>
    <lineage>
        <taxon>Bacteria</taxon>
        <taxon>Pseudomonadati</taxon>
        <taxon>Bacteroidota</taxon>
        <taxon>Flavobacteriia</taxon>
        <taxon>Flavobacteriales</taxon>
        <taxon>Flavobacteriaceae</taxon>
        <taxon>Flavobacterium</taxon>
    </lineage>
</organism>
<accession>V6SK29</accession>